<dbReference type="EMBL" id="KN832889">
    <property type="protein sequence ID" value="KIM94656.1"/>
    <property type="molecule type" value="Genomic_DNA"/>
</dbReference>
<reference evidence="1 2" key="1">
    <citation type="submission" date="2014-04" db="EMBL/GenBank/DDBJ databases">
        <authorList>
            <consortium name="DOE Joint Genome Institute"/>
            <person name="Kuo A."/>
            <person name="Martino E."/>
            <person name="Perotto S."/>
            <person name="Kohler A."/>
            <person name="Nagy L.G."/>
            <person name="Floudas D."/>
            <person name="Copeland A."/>
            <person name="Barry K.W."/>
            <person name="Cichocki N."/>
            <person name="Veneault-Fourrey C."/>
            <person name="LaButti K."/>
            <person name="Lindquist E.A."/>
            <person name="Lipzen A."/>
            <person name="Lundell T."/>
            <person name="Morin E."/>
            <person name="Murat C."/>
            <person name="Sun H."/>
            <person name="Tunlid A."/>
            <person name="Henrissat B."/>
            <person name="Grigoriev I.V."/>
            <person name="Hibbett D.S."/>
            <person name="Martin F."/>
            <person name="Nordberg H.P."/>
            <person name="Cantor M.N."/>
            <person name="Hua S.X."/>
        </authorList>
    </citation>
    <scope>NUCLEOTIDE SEQUENCE [LARGE SCALE GENOMIC DNA]</scope>
    <source>
        <strain evidence="1 2">Zn</strain>
    </source>
</reference>
<reference evidence="2" key="2">
    <citation type="submission" date="2015-01" db="EMBL/GenBank/DDBJ databases">
        <title>Evolutionary Origins and Diversification of the Mycorrhizal Mutualists.</title>
        <authorList>
            <consortium name="DOE Joint Genome Institute"/>
            <consortium name="Mycorrhizal Genomics Consortium"/>
            <person name="Kohler A."/>
            <person name="Kuo A."/>
            <person name="Nagy L.G."/>
            <person name="Floudas D."/>
            <person name="Copeland A."/>
            <person name="Barry K.W."/>
            <person name="Cichocki N."/>
            <person name="Veneault-Fourrey C."/>
            <person name="LaButti K."/>
            <person name="Lindquist E.A."/>
            <person name="Lipzen A."/>
            <person name="Lundell T."/>
            <person name="Morin E."/>
            <person name="Murat C."/>
            <person name="Riley R."/>
            <person name="Ohm R."/>
            <person name="Sun H."/>
            <person name="Tunlid A."/>
            <person name="Henrissat B."/>
            <person name="Grigoriev I.V."/>
            <person name="Hibbett D.S."/>
            <person name="Martin F."/>
        </authorList>
    </citation>
    <scope>NUCLEOTIDE SEQUENCE [LARGE SCALE GENOMIC DNA]</scope>
    <source>
        <strain evidence="2">Zn</strain>
    </source>
</reference>
<name>A0A0C3GWK7_OIDMZ</name>
<organism evidence="1 2">
    <name type="scientific">Oidiodendron maius (strain Zn)</name>
    <dbReference type="NCBI Taxonomy" id="913774"/>
    <lineage>
        <taxon>Eukaryota</taxon>
        <taxon>Fungi</taxon>
        <taxon>Dikarya</taxon>
        <taxon>Ascomycota</taxon>
        <taxon>Pezizomycotina</taxon>
        <taxon>Leotiomycetes</taxon>
        <taxon>Leotiomycetes incertae sedis</taxon>
        <taxon>Myxotrichaceae</taxon>
        <taxon>Oidiodendron</taxon>
    </lineage>
</organism>
<sequence>MFNRSSPKRINNSNNVHIQLYRPDTHFVQESALPPFIIERRIRQRYLCEEGPSGDLSVIYNADFPIMHQFQGFLELGMNGEPNMNREPHMTLQEVEEMEKKL</sequence>
<accession>A0A0C3GWK7</accession>
<keyword evidence="2" id="KW-1185">Reference proteome</keyword>
<dbReference type="AlphaFoldDB" id="A0A0C3GWK7"/>
<gene>
    <name evidence="1" type="ORF">OIDMADRAFT_34670</name>
</gene>
<proteinExistence type="predicted"/>
<dbReference type="OrthoDB" id="4757095at2759"/>
<dbReference type="InParanoid" id="A0A0C3GWK7"/>
<protein>
    <submittedName>
        <fullName evidence="1">Uncharacterized protein</fullName>
    </submittedName>
</protein>
<dbReference type="Proteomes" id="UP000054321">
    <property type="component" value="Unassembled WGS sequence"/>
</dbReference>
<evidence type="ECO:0000313" key="2">
    <source>
        <dbReference type="Proteomes" id="UP000054321"/>
    </source>
</evidence>
<evidence type="ECO:0000313" key="1">
    <source>
        <dbReference type="EMBL" id="KIM94656.1"/>
    </source>
</evidence>
<dbReference type="HOGENOM" id="CLU_2278268_0_0_1"/>